<evidence type="ECO:0000259" key="1">
    <source>
        <dbReference type="Pfam" id="PF16363"/>
    </source>
</evidence>
<comment type="caution">
    <text evidence="2">The sequence shown here is derived from an EMBL/GenBank/DDBJ whole genome shotgun (WGS) entry which is preliminary data.</text>
</comment>
<dbReference type="EMBL" id="BARU01009292">
    <property type="protein sequence ID" value="GAH35107.1"/>
    <property type="molecule type" value="Genomic_DNA"/>
</dbReference>
<name>X1ERB3_9ZZZZ</name>
<dbReference type="InterPro" id="IPR036291">
    <property type="entry name" value="NAD(P)-bd_dom_sf"/>
</dbReference>
<dbReference type="Gene3D" id="3.40.50.720">
    <property type="entry name" value="NAD(P)-binding Rossmann-like Domain"/>
    <property type="match status" value="1"/>
</dbReference>
<organism evidence="2">
    <name type="scientific">marine sediment metagenome</name>
    <dbReference type="NCBI Taxonomy" id="412755"/>
    <lineage>
        <taxon>unclassified sequences</taxon>
        <taxon>metagenomes</taxon>
        <taxon>ecological metagenomes</taxon>
    </lineage>
</organism>
<proteinExistence type="predicted"/>
<dbReference type="Pfam" id="PF16363">
    <property type="entry name" value="GDP_Man_Dehyd"/>
    <property type="match status" value="1"/>
</dbReference>
<reference evidence="2" key="1">
    <citation type="journal article" date="2014" name="Front. Microbiol.">
        <title>High frequency of phylogenetically diverse reductive dehalogenase-homologous genes in deep subseafloor sedimentary metagenomes.</title>
        <authorList>
            <person name="Kawai M."/>
            <person name="Futagami T."/>
            <person name="Toyoda A."/>
            <person name="Takaki Y."/>
            <person name="Nishi S."/>
            <person name="Hori S."/>
            <person name="Arai W."/>
            <person name="Tsubouchi T."/>
            <person name="Morono Y."/>
            <person name="Uchiyama I."/>
            <person name="Ito T."/>
            <person name="Fujiyama A."/>
            <person name="Inagaki F."/>
            <person name="Takami H."/>
        </authorList>
    </citation>
    <scope>NUCLEOTIDE SEQUENCE</scope>
    <source>
        <strain evidence="2">Expedition CK06-06</strain>
    </source>
</reference>
<sequence>MESILVSGGMGFIGSNFIHYLLKTHKNYKVINLDYLTYAGNPENLLEFEGFDENLYKFYKCDICDFDHILEVAKNENIDYVVNFAAETHVDRSIDNPDIFIKTNILGTQSLLNVAKKLKTSAHFTAISYRLRAQSPTV</sequence>
<dbReference type="SUPFAM" id="SSF51735">
    <property type="entry name" value="NAD(P)-binding Rossmann-fold domains"/>
    <property type="match status" value="1"/>
</dbReference>
<gene>
    <name evidence="2" type="ORF">S03H2_17960</name>
</gene>
<evidence type="ECO:0000313" key="2">
    <source>
        <dbReference type="EMBL" id="GAH35107.1"/>
    </source>
</evidence>
<dbReference type="PANTHER" id="PTHR43000">
    <property type="entry name" value="DTDP-D-GLUCOSE 4,6-DEHYDRATASE-RELATED"/>
    <property type="match status" value="1"/>
</dbReference>
<dbReference type="InterPro" id="IPR016040">
    <property type="entry name" value="NAD(P)-bd_dom"/>
</dbReference>
<accession>X1ERB3</accession>
<dbReference type="AlphaFoldDB" id="X1ERB3"/>
<feature type="domain" description="NAD(P)-binding" evidence="1">
    <location>
        <begin position="5"/>
        <end position="127"/>
    </location>
</feature>
<protein>
    <recommendedName>
        <fullName evidence="1">NAD(P)-binding domain-containing protein</fullName>
    </recommendedName>
</protein>